<reference evidence="1 2" key="1">
    <citation type="journal article" date="2021" name="BMC Biol.">
        <title>Horizontally acquired antibacterial genes associated with adaptive radiation of ladybird beetles.</title>
        <authorList>
            <person name="Li H.S."/>
            <person name="Tang X.F."/>
            <person name="Huang Y.H."/>
            <person name="Xu Z.Y."/>
            <person name="Chen M.L."/>
            <person name="Du X.Y."/>
            <person name="Qiu B.Y."/>
            <person name="Chen P.T."/>
            <person name="Zhang W."/>
            <person name="Slipinski A."/>
            <person name="Escalona H.E."/>
            <person name="Waterhouse R.M."/>
            <person name="Zwick A."/>
            <person name="Pang H."/>
        </authorList>
    </citation>
    <scope>NUCLEOTIDE SEQUENCE [LARGE SCALE GENOMIC DNA]</scope>
    <source>
        <strain evidence="1">SYSU2018</strain>
    </source>
</reference>
<organism evidence="1 2">
    <name type="scientific">Cryptolaemus montrouzieri</name>
    <dbReference type="NCBI Taxonomy" id="559131"/>
    <lineage>
        <taxon>Eukaryota</taxon>
        <taxon>Metazoa</taxon>
        <taxon>Ecdysozoa</taxon>
        <taxon>Arthropoda</taxon>
        <taxon>Hexapoda</taxon>
        <taxon>Insecta</taxon>
        <taxon>Pterygota</taxon>
        <taxon>Neoptera</taxon>
        <taxon>Endopterygota</taxon>
        <taxon>Coleoptera</taxon>
        <taxon>Polyphaga</taxon>
        <taxon>Cucujiformia</taxon>
        <taxon>Coccinelloidea</taxon>
        <taxon>Coccinellidae</taxon>
        <taxon>Scymninae</taxon>
        <taxon>Scymnini</taxon>
        <taxon>Cryptolaemus</taxon>
    </lineage>
</organism>
<dbReference type="Proteomes" id="UP001516400">
    <property type="component" value="Unassembled WGS sequence"/>
</dbReference>
<name>A0ABD2N425_9CUCU</name>
<sequence>MSKTELDTIKKNCTLTFRYANDSSSDEDVVLEHPKAAGDDGDVNYEQSDKVRSSLMKNVMMFKGFSPEKRPKIPRLKYDQNVLKSVKAFNSAISEEIDKVESLEQISDLVYVGPITVCDIYDVKTDSGPVTTRTEPP</sequence>
<protein>
    <submittedName>
        <fullName evidence="1">Uncharacterized protein</fullName>
    </submittedName>
</protein>
<keyword evidence="2" id="KW-1185">Reference proteome</keyword>
<accession>A0ABD2N425</accession>
<proteinExistence type="predicted"/>
<comment type="caution">
    <text evidence="1">The sequence shown here is derived from an EMBL/GenBank/DDBJ whole genome shotgun (WGS) entry which is preliminary data.</text>
</comment>
<gene>
    <name evidence="1" type="ORF">HHI36_014895</name>
</gene>
<dbReference type="AlphaFoldDB" id="A0ABD2N425"/>
<evidence type="ECO:0000313" key="2">
    <source>
        <dbReference type="Proteomes" id="UP001516400"/>
    </source>
</evidence>
<evidence type="ECO:0000313" key="1">
    <source>
        <dbReference type="EMBL" id="KAL3273451.1"/>
    </source>
</evidence>
<dbReference type="EMBL" id="JABFTP020000062">
    <property type="protein sequence ID" value="KAL3273451.1"/>
    <property type="molecule type" value="Genomic_DNA"/>
</dbReference>